<dbReference type="InterPro" id="IPR046271">
    <property type="entry name" value="DUF6304"/>
</dbReference>
<evidence type="ECO:0000313" key="1">
    <source>
        <dbReference type="EMBL" id="MBE1237940.1"/>
    </source>
</evidence>
<dbReference type="Pfam" id="PF19822">
    <property type="entry name" value="DUF6304"/>
    <property type="match status" value="1"/>
</dbReference>
<gene>
    <name evidence="1" type="ORF">IHV25_09825</name>
</gene>
<reference evidence="1" key="1">
    <citation type="submission" date="2020-10" db="EMBL/GenBank/DDBJ databases">
        <title>Genome sequence of the unusual species of purple photosynthetic bacteria, Phaeovibrio sulfidiphilus DSM 23193, type strain.</title>
        <authorList>
            <person name="Kyndt J.A."/>
            <person name="Meyer T.E."/>
        </authorList>
    </citation>
    <scope>NUCLEOTIDE SEQUENCE</scope>
    <source>
        <strain evidence="1">DSM 23193</strain>
    </source>
</reference>
<comment type="caution">
    <text evidence="1">The sequence shown here is derived from an EMBL/GenBank/DDBJ whole genome shotgun (WGS) entry which is preliminary data.</text>
</comment>
<protein>
    <submittedName>
        <fullName evidence="1">Uncharacterized protein</fullName>
    </submittedName>
</protein>
<dbReference type="Proteomes" id="UP000631034">
    <property type="component" value="Unassembled WGS sequence"/>
</dbReference>
<sequence>MPLYPCRFRSGRREVDTAIVNTYVEGARSWDLELVLDGLTFRGRSFTDFHIDATACTPEALDGLVVRRVFDESEGQDVLVLQDFELEITFPLTLRDREGYPLPTRLHVCLTADGEARFWIPVGAETFRSLIREFSFPAVLADLNFQMRGRFSLQNCFGCTYGDYSPFGAPSFGSMLCFRRCREVYRKTRTVDGFFALMAQAIGVQETHCCPEFEPRGRKNAGSRGRIL</sequence>
<dbReference type="AlphaFoldDB" id="A0A8J6YNR3"/>
<organism evidence="1 2">
    <name type="scientific">Phaeovibrio sulfidiphilus</name>
    <dbReference type="NCBI Taxonomy" id="1220600"/>
    <lineage>
        <taxon>Bacteria</taxon>
        <taxon>Pseudomonadati</taxon>
        <taxon>Pseudomonadota</taxon>
        <taxon>Alphaproteobacteria</taxon>
        <taxon>Rhodospirillales</taxon>
        <taxon>Rhodospirillaceae</taxon>
        <taxon>Phaeovibrio</taxon>
    </lineage>
</organism>
<dbReference type="RefSeq" id="WP_192534955.1">
    <property type="nucleotide sequence ID" value="NZ_JACZHT010000009.1"/>
</dbReference>
<accession>A0A8J6YNR3</accession>
<dbReference type="EMBL" id="JACZHT010000009">
    <property type="protein sequence ID" value="MBE1237940.1"/>
    <property type="molecule type" value="Genomic_DNA"/>
</dbReference>
<name>A0A8J6YNR3_9PROT</name>
<evidence type="ECO:0000313" key="2">
    <source>
        <dbReference type="Proteomes" id="UP000631034"/>
    </source>
</evidence>
<proteinExistence type="predicted"/>
<keyword evidence="2" id="KW-1185">Reference proteome</keyword>